<gene>
    <name evidence="3" type="ORF">U0070_015094</name>
</gene>
<comment type="caution">
    <text evidence="3">The sequence shown here is derived from an EMBL/GenBank/DDBJ whole genome shotgun (WGS) entry which is preliminary data.</text>
</comment>
<proteinExistence type="predicted"/>
<protein>
    <recommendedName>
        <fullName evidence="5">Claudin 10</fullName>
    </recommendedName>
</protein>
<organism evidence="3 4">
    <name type="scientific">Myodes glareolus</name>
    <name type="common">Bank vole</name>
    <name type="synonym">Clethrionomys glareolus</name>
    <dbReference type="NCBI Taxonomy" id="447135"/>
    <lineage>
        <taxon>Eukaryota</taxon>
        <taxon>Metazoa</taxon>
        <taxon>Chordata</taxon>
        <taxon>Craniata</taxon>
        <taxon>Vertebrata</taxon>
        <taxon>Euteleostomi</taxon>
        <taxon>Mammalia</taxon>
        <taxon>Eutheria</taxon>
        <taxon>Euarchontoglires</taxon>
        <taxon>Glires</taxon>
        <taxon>Rodentia</taxon>
        <taxon>Myomorpha</taxon>
        <taxon>Muroidea</taxon>
        <taxon>Cricetidae</taxon>
        <taxon>Arvicolinae</taxon>
        <taxon>Myodes</taxon>
    </lineage>
</organism>
<keyword evidence="4" id="KW-1185">Reference proteome</keyword>
<reference evidence="3 4" key="1">
    <citation type="journal article" date="2023" name="bioRxiv">
        <title>Conserved and derived expression patterns and positive selection on dental genes reveal complex evolutionary context of ever-growing rodent molars.</title>
        <authorList>
            <person name="Calamari Z.T."/>
            <person name="Song A."/>
            <person name="Cohen E."/>
            <person name="Akter M."/>
            <person name="Roy R.D."/>
            <person name="Hallikas O."/>
            <person name="Christensen M.M."/>
            <person name="Li P."/>
            <person name="Marangoni P."/>
            <person name="Jernvall J."/>
            <person name="Klein O.D."/>
        </authorList>
    </citation>
    <scope>NUCLEOTIDE SEQUENCE [LARGE SCALE GENOMIC DNA]</scope>
    <source>
        <strain evidence="3">V071</strain>
    </source>
</reference>
<dbReference type="GO" id="GO:0005198">
    <property type="term" value="F:structural molecule activity"/>
    <property type="evidence" value="ECO:0007669"/>
    <property type="project" value="InterPro"/>
</dbReference>
<sequence>YELGAALFIGWAGASLCIIGGVIFCFSISDNNKTPRMGYTYNGPTSVTSSRTKYHGGEGDFKTTGPSKQFDKNAYV</sequence>
<dbReference type="AlphaFoldDB" id="A0AAW0JYE5"/>
<keyword evidence="2" id="KW-0472">Membrane</keyword>
<evidence type="ECO:0000313" key="4">
    <source>
        <dbReference type="Proteomes" id="UP001488838"/>
    </source>
</evidence>
<keyword evidence="2" id="KW-0812">Transmembrane</keyword>
<evidence type="ECO:0000313" key="3">
    <source>
        <dbReference type="EMBL" id="KAK7831582.1"/>
    </source>
</evidence>
<feature type="non-terminal residue" evidence="3">
    <location>
        <position position="1"/>
    </location>
</feature>
<dbReference type="PRINTS" id="PR01383">
    <property type="entry name" value="CLAUDIN10"/>
</dbReference>
<feature type="transmembrane region" description="Helical" evidence="2">
    <location>
        <begin position="6"/>
        <end position="28"/>
    </location>
</feature>
<dbReference type="Gene3D" id="1.20.140.150">
    <property type="match status" value="1"/>
</dbReference>
<accession>A0AAW0JYE5</accession>
<dbReference type="Proteomes" id="UP001488838">
    <property type="component" value="Unassembled WGS sequence"/>
</dbReference>
<evidence type="ECO:0000256" key="1">
    <source>
        <dbReference type="SAM" id="MobiDB-lite"/>
    </source>
</evidence>
<feature type="region of interest" description="Disordered" evidence="1">
    <location>
        <begin position="49"/>
        <end position="76"/>
    </location>
</feature>
<evidence type="ECO:0000256" key="2">
    <source>
        <dbReference type="SAM" id="Phobius"/>
    </source>
</evidence>
<keyword evidence="2" id="KW-1133">Transmembrane helix</keyword>
<dbReference type="GO" id="GO:0005923">
    <property type="term" value="C:bicellular tight junction"/>
    <property type="evidence" value="ECO:0007669"/>
    <property type="project" value="InterPro"/>
</dbReference>
<dbReference type="InterPro" id="IPR003554">
    <property type="entry name" value="Claudin10"/>
</dbReference>
<dbReference type="EMBL" id="JBBHLL010000013">
    <property type="protein sequence ID" value="KAK7831582.1"/>
    <property type="molecule type" value="Genomic_DNA"/>
</dbReference>
<name>A0AAW0JYE5_MYOGA</name>
<evidence type="ECO:0008006" key="5">
    <source>
        <dbReference type="Google" id="ProtNLM"/>
    </source>
</evidence>